<evidence type="ECO:0000256" key="4">
    <source>
        <dbReference type="PIRNR" id="PIRNR006230"/>
    </source>
</evidence>
<evidence type="ECO:0000256" key="2">
    <source>
        <dbReference type="ARBA" id="ARBA00023134"/>
    </source>
</evidence>
<keyword evidence="4" id="KW-0496">Mitochondrion</keyword>
<dbReference type="PROSITE" id="PS51721">
    <property type="entry name" value="G_CP"/>
    <property type="match status" value="1"/>
</dbReference>
<organism evidence="6 7">
    <name type="scientific">Erinaceus europaeus</name>
    <name type="common">Western European hedgehog</name>
    <dbReference type="NCBI Taxonomy" id="9365"/>
    <lineage>
        <taxon>Eukaryota</taxon>
        <taxon>Metazoa</taxon>
        <taxon>Chordata</taxon>
        <taxon>Craniata</taxon>
        <taxon>Vertebrata</taxon>
        <taxon>Euteleostomi</taxon>
        <taxon>Mammalia</taxon>
        <taxon>Eutheria</taxon>
        <taxon>Laurasiatheria</taxon>
        <taxon>Eulipotyphla</taxon>
        <taxon>Erinaceidae</taxon>
        <taxon>Erinaceinae</taxon>
        <taxon>Erinaceus</taxon>
    </lineage>
</organism>
<protein>
    <recommendedName>
        <fullName evidence="4">Mitochondrial GTPase 1</fullName>
    </recommendedName>
</protein>
<dbReference type="CDD" id="cd01856">
    <property type="entry name" value="YlqF"/>
    <property type="match status" value="1"/>
</dbReference>
<dbReference type="InterPro" id="IPR006073">
    <property type="entry name" value="GTP-bd"/>
</dbReference>
<dbReference type="PIRSF" id="PIRSF006230">
    <property type="entry name" value="MG442"/>
    <property type="match status" value="1"/>
</dbReference>
<dbReference type="Gene3D" id="1.10.1580.10">
    <property type="match status" value="1"/>
</dbReference>
<dbReference type="PRINTS" id="PR00326">
    <property type="entry name" value="GTP1OBG"/>
</dbReference>
<dbReference type="SUPFAM" id="SSF52540">
    <property type="entry name" value="P-loop containing nucleoside triphosphate hydrolases"/>
    <property type="match status" value="1"/>
</dbReference>
<dbReference type="InterPro" id="IPR023179">
    <property type="entry name" value="GTP-bd_ortho_bundle_sf"/>
</dbReference>
<gene>
    <name evidence="7" type="primary">MTG1</name>
</gene>
<name>A0ABM3VRQ4_ERIEU</name>
<feature type="domain" description="CP-type G" evidence="5">
    <location>
        <begin position="33"/>
        <end position="206"/>
    </location>
</feature>
<dbReference type="InterPro" id="IPR027417">
    <property type="entry name" value="P-loop_NTPase"/>
</dbReference>
<dbReference type="RefSeq" id="XP_060027004.1">
    <property type="nucleotide sequence ID" value="XM_060171021.1"/>
</dbReference>
<evidence type="ECO:0000256" key="1">
    <source>
        <dbReference type="ARBA" id="ARBA00022741"/>
    </source>
</evidence>
<evidence type="ECO:0000259" key="5">
    <source>
        <dbReference type="PROSITE" id="PS51721"/>
    </source>
</evidence>
<dbReference type="PANTHER" id="PTHR45782:SF4">
    <property type="entry name" value="MITOCHONDRIAL RIBOSOME-ASSOCIATED GTPASE 1"/>
    <property type="match status" value="1"/>
</dbReference>
<dbReference type="Proteomes" id="UP001652624">
    <property type="component" value="Chromosome 14"/>
</dbReference>
<dbReference type="GeneID" id="103123085"/>
<evidence type="ECO:0000313" key="7">
    <source>
        <dbReference type="RefSeq" id="XP_060027004.1"/>
    </source>
</evidence>
<dbReference type="InterPro" id="IPR030378">
    <property type="entry name" value="G_CP_dom"/>
</dbReference>
<evidence type="ECO:0000313" key="6">
    <source>
        <dbReference type="Proteomes" id="UP001652624"/>
    </source>
</evidence>
<dbReference type="PANTHER" id="PTHR45782">
    <property type="entry name" value="MITOCHONDRIAL RIBOSOME-ASSOCIATED GTPASE 1"/>
    <property type="match status" value="1"/>
</dbReference>
<keyword evidence="1 4" id="KW-0547">Nucleotide-binding</keyword>
<dbReference type="Gene3D" id="3.40.50.300">
    <property type="entry name" value="P-loop containing nucleotide triphosphate hydrolases"/>
    <property type="match status" value="1"/>
</dbReference>
<dbReference type="Pfam" id="PF01926">
    <property type="entry name" value="MMR_HSR1"/>
    <property type="match status" value="1"/>
</dbReference>
<dbReference type="InterPro" id="IPR016478">
    <property type="entry name" value="GTPase_MTG1"/>
</dbReference>
<comment type="similarity">
    <text evidence="4">Belongs to the TRAFAC class YlqF/YawG GTPase family. MTG1 subfamily.</text>
</comment>
<evidence type="ECO:0000256" key="3">
    <source>
        <dbReference type="ARBA" id="ARBA00045284"/>
    </source>
</evidence>
<keyword evidence="6" id="KW-1185">Reference proteome</keyword>
<accession>A0ABM3VRQ4</accession>
<reference evidence="7" key="1">
    <citation type="submission" date="2025-08" db="UniProtKB">
        <authorList>
            <consortium name="RefSeq"/>
        </authorList>
    </citation>
    <scope>IDENTIFICATION</scope>
</reference>
<keyword evidence="2 4" id="KW-0342">GTP-binding</keyword>
<comment type="subcellular location">
    <subcellularLocation>
        <location evidence="4">Mitochondrion inner membrane</location>
        <topology evidence="4">Peripheral membrane protein</topology>
    </subcellularLocation>
</comment>
<sequence>MKPALRALSPASWRQSFSLDGRDVARWFPGHMAKGLTKMRSSLRRVDALVEVRDARIPLSGRNPLLQESLGLKPHLLVLNKMDLAELSAQKKIVQRLEAEGLRNVVFTNCVTDENVRQVIPMVTDLVASSYRYDRQEDPEYCIMVIGVPNVGKSSLINSLRRQHLCRGKATRVGGEPGITRAVMSRIQVCERPLMFLLDTPGVLAPQIESVETGLKLALCGTVLDHLVGEETLADYLLYTLNRHQLSQYVRHYGLAGACDDITSVLKQVAVKLGKTQKVKVLTGTGAVNVLQPSYSAAARDFLRAFRSGLLGPVMLDQDVLQSCPPSSDP</sequence>
<proteinExistence type="inferred from homology"/>
<comment type="function">
    <text evidence="3 4">Plays a role in the regulation of the mitochondrial ribosome assembly and of translational activity. Displays mitochondrial GTPase activity.</text>
</comment>